<dbReference type="PROSITE" id="PS50066">
    <property type="entry name" value="MADS_BOX_2"/>
    <property type="match status" value="1"/>
</dbReference>
<evidence type="ECO:0000256" key="3">
    <source>
        <dbReference type="ARBA" id="ARBA00023125"/>
    </source>
</evidence>
<gene>
    <name evidence="9" type="ORF">GSCOC_T00020244001</name>
</gene>
<dbReference type="GO" id="GO:0046983">
    <property type="term" value="F:protein dimerization activity"/>
    <property type="evidence" value="ECO:0007669"/>
    <property type="project" value="InterPro"/>
</dbReference>
<dbReference type="PANTHER" id="PTHR48019">
    <property type="entry name" value="SERUM RESPONSE FACTOR HOMOLOG"/>
    <property type="match status" value="1"/>
</dbReference>
<evidence type="ECO:0000259" key="7">
    <source>
        <dbReference type="PROSITE" id="PS50066"/>
    </source>
</evidence>
<evidence type="ECO:0000313" key="10">
    <source>
        <dbReference type="Proteomes" id="UP000295252"/>
    </source>
</evidence>
<dbReference type="InterPro" id="IPR033896">
    <property type="entry name" value="MEF2-like_N"/>
</dbReference>
<feature type="coiled-coil region" evidence="6">
    <location>
        <begin position="101"/>
        <end position="184"/>
    </location>
</feature>
<dbReference type="SMART" id="SM00432">
    <property type="entry name" value="MADS"/>
    <property type="match status" value="1"/>
</dbReference>
<feature type="domain" description="MADS-box" evidence="7">
    <location>
        <begin position="15"/>
        <end position="75"/>
    </location>
</feature>
<evidence type="ECO:0000313" key="9">
    <source>
        <dbReference type="EMBL" id="CDP05263.1"/>
    </source>
</evidence>
<dbReference type="GO" id="GO:0005634">
    <property type="term" value="C:nucleus"/>
    <property type="evidence" value="ECO:0007669"/>
    <property type="project" value="UniProtKB-SubCell"/>
</dbReference>
<dbReference type="Pfam" id="PF00319">
    <property type="entry name" value="SRF-TF"/>
    <property type="match status" value="1"/>
</dbReference>
<reference evidence="10" key="1">
    <citation type="journal article" date="2014" name="Science">
        <title>The coffee genome provides insight into the convergent evolution of caffeine biosynthesis.</title>
        <authorList>
            <person name="Denoeud F."/>
            <person name="Carretero-Paulet L."/>
            <person name="Dereeper A."/>
            <person name="Droc G."/>
            <person name="Guyot R."/>
            <person name="Pietrella M."/>
            <person name="Zheng C."/>
            <person name="Alberti A."/>
            <person name="Anthony F."/>
            <person name="Aprea G."/>
            <person name="Aury J.M."/>
            <person name="Bento P."/>
            <person name="Bernard M."/>
            <person name="Bocs S."/>
            <person name="Campa C."/>
            <person name="Cenci A."/>
            <person name="Combes M.C."/>
            <person name="Crouzillat D."/>
            <person name="Da Silva C."/>
            <person name="Daddiego L."/>
            <person name="De Bellis F."/>
            <person name="Dussert S."/>
            <person name="Garsmeur O."/>
            <person name="Gayraud T."/>
            <person name="Guignon V."/>
            <person name="Jahn K."/>
            <person name="Jamilloux V."/>
            <person name="Joet T."/>
            <person name="Labadie K."/>
            <person name="Lan T."/>
            <person name="Leclercq J."/>
            <person name="Lepelley M."/>
            <person name="Leroy T."/>
            <person name="Li L.T."/>
            <person name="Librado P."/>
            <person name="Lopez L."/>
            <person name="Munoz A."/>
            <person name="Noel B."/>
            <person name="Pallavicini A."/>
            <person name="Perrotta G."/>
            <person name="Poncet V."/>
            <person name="Pot D."/>
            <person name="Priyono X."/>
            <person name="Rigoreau M."/>
            <person name="Rouard M."/>
            <person name="Rozas J."/>
            <person name="Tranchant-Dubreuil C."/>
            <person name="VanBuren R."/>
            <person name="Zhang Q."/>
            <person name="Andrade A.C."/>
            <person name="Argout X."/>
            <person name="Bertrand B."/>
            <person name="de Kochko A."/>
            <person name="Graziosi G."/>
            <person name="Henry R.J."/>
            <person name="Jayarama X."/>
            <person name="Ming R."/>
            <person name="Nagai C."/>
            <person name="Rounsley S."/>
            <person name="Sankoff D."/>
            <person name="Giuliano G."/>
            <person name="Albert V.A."/>
            <person name="Wincker P."/>
            <person name="Lashermes P."/>
        </authorList>
    </citation>
    <scope>NUCLEOTIDE SEQUENCE [LARGE SCALE GENOMIC DNA]</scope>
    <source>
        <strain evidence="10">cv. DH200-94</strain>
    </source>
</reference>
<evidence type="ECO:0000256" key="2">
    <source>
        <dbReference type="ARBA" id="ARBA00023015"/>
    </source>
</evidence>
<dbReference type="PROSITE" id="PS00350">
    <property type="entry name" value="MADS_BOX_1"/>
    <property type="match status" value="1"/>
</dbReference>
<dbReference type="EMBL" id="HG739099">
    <property type="protein sequence ID" value="CDP05263.1"/>
    <property type="molecule type" value="Genomic_DNA"/>
</dbReference>
<dbReference type="AlphaFoldDB" id="A0A068UCB2"/>
<keyword evidence="3" id="KW-0238">DNA-binding</keyword>
<evidence type="ECO:0000256" key="6">
    <source>
        <dbReference type="SAM" id="Coils"/>
    </source>
</evidence>
<name>A0A068UCB2_COFCA</name>
<dbReference type="Pfam" id="PF01486">
    <property type="entry name" value="K-box"/>
    <property type="match status" value="1"/>
</dbReference>
<proteinExistence type="predicted"/>
<dbReference type="InterPro" id="IPR050142">
    <property type="entry name" value="MADS-box/MEF2_TF"/>
</dbReference>
<dbReference type="InterPro" id="IPR002100">
    <property type="entry name" value="TF_MADSbox"/>
</dbReference>
<keyword evidence="5" id="KW-0539">Nucleus</keyword>
<keyword evidence="10" id="KW-1185">Reference proteome</keyword>
<dbReference type="Proteomes" id="UP000295252">
    <property type="component" value="Chromosome IV"/>
</dbReference>
<accession>A0A068UCB2</accession>
<dbReference type="Gramene" id="CDP05263">
    <property type="protein sequence ID" value="CDP05263"/>
    <property type="gene ID" value="GSCOC_T00020244001"/>
</dbReference>
<dbReference type="PhylomeDB" id="A0A068UCB2"/>
<dbReference type="CDD" id="cd00265">
    <property type="entry name" value="MADS_MEF2_like"/>
    <property type="match status" value="1"/>
</dbReference>
<protein>
    <submittedName>
        <fullName evidence="9">Uncharacterized protein</fullName>
    </submittedName>
</protein>
<keyword evidence="6" id="KW-0175">Coiled coil</keyword>
<dbReference type="InParanoid" id="A0A068UCB2"/>
<sequence length="230" mass="26359">MLVGDLGSHTTSRKMVRGKIQMRRIENATSRQVTFSKRRNGLLKKAYELSVLCDAEVALIIFSQKGKLYEFSSSNMQKTIDKYRGCVKEDQRSDQDIEKYIQELKLEAINMANTIEFLEASQRKLLGQDLGSSSLEELQQIDSQLERSLTNVRARKTQLFKEEIERLKAKEMLLLEENARLSQKCGLGSWHAPAKRKEIGSCSQSTQSSEVETGLFIGLPETRVLEYRRF</sequence>
<dbReference type="InterPro" id="IPR036879">
    <property type="entry name" value="TF_MADSbox_sf"/>
</dbReference>
<dbReference type="InterPro" id="IPR002487">
    <property type="entry name" value="TF_Kbox"/>
</dbReference>
<dbReference type="GO" id="GO:0000977">
    <property type="term" value="F:RNA polymerase II transcription regulatory region sequence-specific DNA binding"/>
    <property type="evidence" value="ECO:0007669"/>
    <property type="project" value="InterPro"/>
</dbReference>
<dbReference type="PRINTS" id="PR00404">
    <property type="entry name" value="MADSDOMAIN"/>
</dbReference>
<keyword evidence="4" id="KW-0804">Transcription</keyword>
<evidence type="ECO:0000256" key="5">
    <source>
        <dbReference type="ARBA" id="ARBA00023242"/>
    </source>
</evidence>
<dbReference type="FunFam" id="3.40.1810.10:FF:000008">
    <property type="entry name" value="MADS-box transcription factor 1"/>
    <property type="match status" value="1"/>
</dbReference>
<feature type="domain" description="K-box" evidence="8">
    <location>
        <begin position="101"/>
        <end position="191"/>
    </location>
</feature>
<keyword evidence="2" id="KW-0805">Transcription regulation</keyword>
<dbReference type="Gene3D" id="3.40.1810.10">
    <property type="entry name" value="Transcription factor, MADS-box"/>
    <property type="match status" value="1"/>
</dbReference>
<evidence type="ECO:0000259" key="8">
    <source>
        <dbReference type="PROSITE" id="PS51297"/>
    </source>
</evidence>
<dbReference type="FunCoup" id="A0A068UCB2">
    <property type="interactions" value="12"/>
</dbReference>
<dbReference type="OMA" id="EKYARCS"/>
<dbReference type="SUPFAM" id="SSF55455">
    <property type="entry name" value="SRF-like"/>
    <property type="match status" value="1"/>
</dbReference>
<dbReference type="PROSITE" id="PS51297">
    <property type="entry name" value="K_BOX"/>
    <property type="match status" value="1"/>
</dbReference>
<dbReference type="OrthoDB" id="1898716at2759"/>
<comment type="subcellular location">
    <subcellularLocation>
        <location evidence="1">Nucleus</location>
    </subcellularLocation>
</comment>
<dbReference type="GO" id="GO:0003700">
    <property type="term" value="F:DNA-binding transcription factor activity"/>
    <property type="evidence" value="ECO:0007669"/>
    <property type="project" value="InterPro"/>
</dbReference>
<evidence type="ECO:0000256" key="1">
    <source>
        <dbReference type="ARBA" id="ARBA00004123"/>
    </source>
</evidence>
<organism evidence="9 10">
    <name type="scientific">Coffea canephora</name>
    <name type="common">Robusta coffee</name>
    <dbReference type="NCBI Taxonomy" id="49390"/>
    <lineage>
        <taxon>Eukaryota</taxon>
        <taxon>Viridiplantae</taxon>
        <taxon>Streptophyta</taxon>
        <taxon>Embryophyta</taxon>
        <taxon>Tracheophyta</taxon>
        <taxon>Spermatophyta</taxon>
        <taxon>Magnoliopsida</taxon>
        <taxon>eudicotyledons</taxon>
        <taxon>Gunneridae</taxon>
        <taxon>Pentapetalae</taxon>
        <taxon>asterids</taxon>
        <taxon>lamiids</taxon>
        <taxon>Gentianales</taxon>
        <taxon>Rubiaceae</taxon>
        <taxon>Ixoroideae</taxon>
        <taxon>Gardenieae complex</taxon>
        <taxon>Bertiereae - Coffeeae clade</taxon>
        <taxon>Coffeeae</taxon>
        <taxon>Coffea</taxon>
    </lineage>
</organism>
<dbReference type="GO" id="GO:0045944">
    <property type="term" value="P:positive regulation of transcription by RNA polymerase II"/>
    <property type="evidence" value="ECO:0007669"/>
    <property type="project" value="InterPro"/>
</dbReference>
<evidence type="ECO:0000256" key="4">
    <source>
        <dbReference type="ARBA" id="ARBA00023163"/>
    </source>
</evidence>